<evidence type="ECO:0000313" key="1">
    <source>
        <dbReference type="EMBL" id="CAJ2644397.1"/>
    </source>
</evidence>
<sequence length="849" mass="92770">MAATSESSTSNDASLPVVDLRLVSQPELFTLSFSHDTGRNRRIDDDAVIPRIDRSVFNESAGSRKQTFSRLNFRNNNNPNSSVPVPVPVAPAVPAPESSSSHIAVDEENSQIIDLLQRLFGVEALRGANDDRLVPFQGEFKQPAIEFTPQGIQSVVIGGVDGSQRKRKRGRPRRDESPVTDMQVKETSLVVVGEGDMEMVEAVNEQKVGAVNKKKGFVLEDVGDPFVEQLIARTQGMNTEAQLSEFLEGLNGVWASDRKKRRIVDANIICDLLPTGWKLILILQRRGARASVVCRRYVSPDGRQFESYKEVSSYLDGSQPFNNINMSSENQNVGHVPTGGIKIDDNASSLHEKQATISSSFGAGKLNTSDGYLNGDRAIDFELGDTTSGSFGVSDHPADDKLPLKADKNDANSDQGCSLSEDRVYNQSAGHFPIGGMKIDGNASSHKKKQVTMSSSIRTEKLNSSHRRPDRKLVLGLKAIDVACNPYPLDFTAPISNSSCSINRFSDERNDVRRIKGGVSIFDGQDKITGCYETVPYESEPVHVGGNGLGFSTTLVEKHIQKIGSENSMLVPNSEGKNDGKLVEDVSQQIISSRYLSEIKDISTNGELQFGSEGSLVPSQNELDHTSMDNVNTAQTSVLKDSAEGNFFYNDMPTSSIDERTWDPNGYINDISFSAWPQDASESGGVDFTPNLYVADNVGHNHVPPMDEVVSLQKSSINDQIFTMENLLHESSESNLFTVTGNQHPSAFHDNMNNNSDGTFGALKHADDGCMKPQSGIVSCSDVVAIDQYASPRAMQGRPQSVSDESMLNQFDKQNDDGVNIGNKSCLSEMAKCEVEMFQTDSMGMPKFR</sequence>
<comment type="caution">
    <text evidence="1">The sequence shown here is derived from an EMBL/GenBank/DDBJ whole genome shotgun (WGS) entry which is preliminary data.</text>
</comment>
<proteinExistence type="predicted"/>
<dbReference type="Proteomes" id="UP001177021">
    <property type="component" value="Unassembled WGS sequence"/>
</dbReference>
<evidence type="ECO:0000313" key="2">
    <source>
        <dbReference type="Proteomes" id="UP001177021"/>
    </source>
</evidence>
<gene>
    <name evidence="1" type="ORF">MILVUS5_LOCUS13440</name>
</gene>
<dbReference type="EMBL" id="CASHSV030000034">
    <property type="protein sequence ID" value="CAJ2644397.1"/>
    <property type="molecule type" value="Genomic_DNA"/>
</dbReference>
<name>A0ACB0JLC6_TRIPR</name>
<organism evidence="1 2">
    <name type="scientific">Trifolium pratense</name>
    <name type="common">Red clover</name>
    <dbReference type="NCBI Taxonomy" id="57577"/>
    <lineage>
        <taxon>Eukaryota</taxon>
        <taxon>Viridiplantae</taxon>
        <taxon>Streptophyta</taxon>
        <taxon>Embryophyta</taxon>
        <taxon>Tracheophyta</taxon>
        <taxon>Spermatophyta</taxon>
        <taxon>Magnoliopsida</taxon>
        <taxon>eudicotyledons</taxon>
        <taxon>Gunneridae</taxon>
        <taxon>Pentapetalae</taxon>
        <taxon>rosids</taxon>
        <taxon>fabids</taxon>
        <taxon>Fabales</taxon>
        <taxon>Fabaceae</taxon>
        <taxon>Papilionoideae</taxon>
        <taxon>50 kb inversion clade</taxon>
        <taxon>NPAAA clade</taxon>
        <taxon>Hologalegina</taxon>
        <taxon>IRL clade</taxon>
        <taxon>Trifolieae</taxon>
        <taxon>Trifolium</taxon>
    </lineage>
</organism>
<keyword evidence="2" id="KW-1185">Reference proteome</keyword>
<protein>
    <submittedName>
        <fullName evidence="1">Uncharacterized protein</fullName>
    </submittedName>
</protein>
<accession>A0ACB0JLC6</accession>
<reference evidence="1" key="1">
    <citation type="submission" date="2023-10" db="EMBL/GenBank/DDBJ databases">
        <authorList>
            <person name="Rodriguez Cubillos JULIANA M."/>
            <person name="De Vega J."/>
        </authorList>
    </citation>
    <scope>NUCLEOTIDE SEQUENCE</scope>
</reference>